<evidence type="ECO:0000313" key="2">
    <source>
        <dbReference type="EMBL" id="SQD76924.1"/>
    </source>
</evidence>
<dbReference type="Proteomes" id="UP000250163">
    <property type="component" value="Chromosome MORIYA"/>
</dbReference>
<accession>A0A330LIW4</accession>
<sequence length="198" mass="22774">MDNHTWLEETKLVGTIVTLMPLQRKHADALIEAASDGNLWELWFTSIPTAETIDMYIEKALNDHSLGLALPFVVVDNATGDIIGSTRLCEISPENDRVEIGYTWYAKRHQQTGVNTECKYLLLQHAFEQLNVIATEFRTHWHNHVSRAAIARLGAKQDGVLRNHKKDKDGHYRDTVVFSIIDHEWPMVKHSLNYKMNR</sequence>
<dbReference type="PANTHER" id="PTHR43610:SF1">
    <property type="entry name" value="N-ACETYLTRANSFERASE DOMAIN-CONTAINING PROTEIN"/>
    <property type="match status" value="1"/>
</dbReference>
<protein>
    <submittedName>
        <fullName evidence="2">GNAT family N-acetyltransferase</fullName>
    </submittedName>
</protein>
<dbReference type="OrthoDB" id="5295305at2"/>
<reference evidence="3" key="1">
    <citation type="submission" date="2018-05" db="EMBL/GenBank/DDBJ databases">
        <authorList>
            <person name="Cea G.-C."/>
            <person name="William W."/>
        </authorList>
    </citation>
    <scope>NUCLEOTIDE SEQUENCE [LARGE SCALE GENOMIC DNA]</scope>
    <source>
        <strain evidence="3">DB21MT 5</strain>
    </source>
</reference>
<dbReference type="Gene3D" id="3.40.630.30">
    <property type="match status" value="1"/>
</dbReference>
<gene>
    <name evidence="2" type="ORF">MORIYA_0446</name>
</gene>
<dbReference type="RefSeq" id="WP_112712314.1">
    <property type="nucleotide sequence ID" value="NZ_LS483250.1"/>
</dbReference>
<proteinExistence type="predicted"/>
<dbReference type="SUPFAM" id="SSF55729">
    <property type="entry name" value="Acyl-CoA N-acyltransferases (Nat)"/>
    <property type="match status" value="1"/>
</dbReference>
<dbReference type="GO" id="GO:0016747">
    <property type="term" value="F:acyltransferase activity, transferring groups other than amino-acyl groups"/>
    <property type="evidence" value="ECO:0007669"/>
    <property type="project" value="InterPro"/>
</dbReference>
<dbReference type="InterPro" id="IPR016181">
    <property type="entry name" value="Acyl_CoA_acyltransferase"/>
</dbReference>
<keyword evidence="2" id="KW-0808">Transferase</keyword>
<name>A0A330LIW4_9GAMM</name>
<evidence type="ECO:0000259" key="1">
    <source>
        <dbReference type="PROSITE" id="PS51186"/>
    </source>
</evidence>
<dbReference type="Pfam" id="PF13302">
    <property type="entry name" value="Acetyltransf_3"/>
    <property type="match status" value="1"/>
</dbReference>
<feature type="domain" description="N-acetyltransferase" evidence="1">
    <location>
        <begin position="17"/>
        <end position="179"/>
    </location>
</feature>
<dbReference type="PROSITE" id="PS51186">
    <property type="entry name" value="GNAT"/>
    <property type="match status" value="1"/>
</dbReference>
<dbReference type="AlphaFoldDB" id="A0A330LIW4"/>
<organism evidence="2 3">
    <name type="scientific">Moritella yayanosii</name>
    <dbReference type="NCBI Taxonomy" id="69539"/>
    <lineage>
        <taxon>Bacteria</taxon>
        <taxon>Pseudomonadati</taxon>
        <taxon>Pseudomonadota</taxon>
        <taxon>Gammaproteobacteria</taxon>
        <taxon>Alteromonadales</taxon>
        <taxon>Moritellaceae</taxon>
        <taxon>Moritella</taxon>
    </lineage>
</organism>
<dbReference type="KEGG" id="mya:MORIYA_0446"/>
<dbReference type="PANTHER" id="PTHR43610">
    <property type="entry name" value="BLL6696 PROTEIN"/>
    <property type="match status" value="1"/>
</dbReference>
<keyword evidence="3" id="KW-1185">Reference proteome</keyword>
<evidence type="ECO:0000313" key="3">
    <source>
        <dbReference type="Proteomes" id="UP000250163"/>
    </source>
</evidence>
<dbReference type="EMBL" id="LS483250">
    <property type="protein sequence ID" value="SQD76924.1"/>
    <property type="molecule type" value="Genomic_DNA"/>
</dbReference>
<dbReference type="InterPro" id="IPR000182">
    <property type="entry name" value="GNAT_dom"/>
</dbReference>